<sequence length="59" mass="6450">MMLCHARCHPTVCATQEPCGHTTPNDVRSCVLSKGNDNMPRPTSSDHVCFARAMMACQT</sequence>
<evidence type="ECO:0000313" key="1">
    <source>
        <dbReference type="EMBL" id="TMW86570.1"/>
    </source>
</evidence>
<gene>
    <name evidence="1" type="ORF">EJD97_021200</name>
</gene>
<comment type="caution">
    <text evidence="1">The sequence shown here is derived from an EMBL/GenBank/DDBJ whole genome shotgun (WGS) entry which is preliminary data.</text>
</comment>
<dbReference type="AlphaFoldDB" id="A0A6N2AXY0"/>
<name>A0A6N2AXY0_SOLCI</name>
<proteinExistence type="predicted"/>
<dbReference type="EMBL" id="RXGB01006366">
    <property type="protein sequence ID" value="TMW86570.1"/>
    <property type="molecule type" value="Genomic_DNA"/>
</dbReference>
<reference evidence="1" key="1">
    <citation type="submission" date="2019-05" db="EMBL/GenBank/DDBJ databases">
        <title>The de novo reference genome and transcriptome assemblies of the wild tomato species Solanum chilense.</title>
        <authorList>
            <person name="Stam R."/>
            <person name="Nosenko T."/>
            <person name="Hoerger A.C."/>
            <person name="Stephan W."/>
            <person name="Seidel M.A."/>
            <person name="Kuhn J.M.M."/>
            <person name="Haberer G."/>
            <person name="Tellier A."/>
        </authorList>
    </citation>
    <scope>NUCLEOTIDE SEQUENCE</scope>
    <source>
        <tissue evidence="1">Mature leaves</tissue>
    </source>
</reference>
<organism evidence="1">
    <name type="scientific">Solanum chilense</name>
    <name type="common">Tomato</name>
    <name type="synonym">Lycopersicon chilense</name>
    <dbReference type="NCBI Taxonomy" id="4083"/>
    <lineage>
        <taxon>Eukaryota</taxon>
        <taxon>Viridiplantae</taxon>
        <taxon>Streptophyta</taxon>
        <taxon>Embryophyta</taxon>
        <taxon>Tracheophyta</taxon>
        <taxon>Spermatophyta</taxon>
        <taxon>Magnoliopsida</taxon>
        <taxon>eudicotyledons</taxon>
        <taxon>Gunneridae</taxon>
        <taxon>Pentapetalae</taxon>
        <taxon>asterids</taxon>
        <taxon>lamiids</taxon>
        <taxon>Solanales</taxon>
        <taxon>Solanaceae</taxon>
        <taxon>Solanoideae</taxon>
        <taxon>Solaneae</taxon>
        <taxon>Solanum</taxon>
        <taxon>Solanum subgen. Lycopersicon</taxon>
    </lineage>
</organism>
<feature type="non-terminal residue" evidence="1">
    <location>
        <position position="59"/>
    </location>
</feature>
<protein>
    <submittedName>
        <fullName evidence="1">Uncharacterized protein</fullName>
    </submittedName>
</protein>
<accession>A0A6N2AXY0</accession>